<name>A0ABR8W207_9MICO</name>
<sequence>MPENQAPEIPSRPLAAPPGLRMVGTDAVGVCADGHCTLPTASTSTDEAAGAQDTVDAVDAEASGSDSD</sequence>
<evidence type="ECO:0000256" key="1">
    <source>
        <dbReference type="SAM" id="MobiDB-lite"/>
    </source>
</evidence>
<keyword evidence="3" id="KW-1185">Reference proteome</keyword>
<comment type="caution">
    <text evidence="2">The sequence shown here is derived from an EMBL/GenBank/DDBJ whole genome shotgun (WGS) entry which is preliminary data.</text>
</comment>
<accession>A0ABR8W207</accession>
<dbReference type="RefSeq" id="WP_191711911.1">
    <property type="nucleotide sequence ID" value="NZ_JACSPX010000001.1"/>
</dbReference>
<protein>
    <submittedName>
        <fullName evidence="2">Uncharacterized protein</fullName>
    </submittedName>
</protein>
<evidence type="ECO:0000313" key="2">
    <source>
        <dbReference type="EMBL" id="MBD8011074.1"/>
    </source>
</evidence>
<evidence type="ECO:0000313" key="3">
    <source>
        <dbReference type="Proteomes" id="UP000611521"/>
    </source>
</evidence>
<organism evidence="2 3">
    <name type="scientific">Microbacterium commune</name>
    <dbReference type="NCBI Taxonomy" id="2762219"/>
    <lineage>
        <taxon>Bacteria</taxon>
        <taxon>Bacillati</taxon>
        <taxon>Actinomycetota</taxon>
        <taxon>Actinomycetes</taxon>
        <taxon>Micrococcales</taxon>
        <taxon>Microbacteriaceae</taxon>
        <taxon>Microbacterium</taxon>
    </lineage>
</organism>
<reference evidence="2 3" key="1">
    <citation type="submission" date="2020-08" db="EMBL/GenBank/DDBJ databases">
        <title>A Genomic Blueprint of the Chicken Gut Microbiome.</title>
        <authorList>
            <person name="Gilroy R."/>
            <person name="Ravi A."/>
            <person name="Getino M."/>
            <person name="Pursley I."/>
            <person name="Horton D.L."/>
            <person name="Alikhan N.-F."/>
            <person name="Baker D."/>
            <person name="Gharbi K."/>
            <person name="Hall N."/>
            <person name="Watson M."/>
            <person name="Adriaenssens E.M."/>
            <person name="Foster-Nyarko E."/>
            <person name="Jarju S."/>
            <person name="Secka A."/>
            <person name="Antonio M."/>
            <person name="Oren A."/>
            <person name="Chaudhuri R."/>
            <person name="La Ragione R.M."/>
            <person name="Hildebrand F."/>
            <person name="Pallen M.J."/>
        </authorList>
    </citation>
    <scope>NUCLEOTIDE SEQUENCE [LARGE SCALE GENOMIC DNA]</scope>
    <source>
        <strain evidence="2 3">Re1</strain>
    </source>
</reference>
<proteinExistence type="predicted"/>
<feature type="region of interest" description="Disordered" evidence="1">
    <location>
        <begin position="1"/>
        <end position="20"/>
    </location>
</feature>
<dbReference type="EMBL" id="JACSPX010000001">
    <property type="protein sequence ID" value="MBD8011074.1"/>
    <property type="molecule type" value="Genomic_DNA"/>
</dbReference>
<dbReference type="Proteomes" id="UP000611521">
    <property type="component" value="Unassembled WGS sequence"/>
</dbReference>
<gene>
    <name evidence="2" type="ORF">H9633_02025</name>
</gene>